<dbReference type="InterPro" id="IPR002433">
    <property type="entry name" value="Orn_de-COase"/>
</dbReference>
<dbReference type="Pfam" id="PF02784">
    <property type="entry name" value="Orn_Arg_deC_N"/>
    <property type="match status" value="1"/>
</dbReference>
<evidence type="ECO:0000256" key="1">
    <source>
        <dbReference type="ARBA" id="ARBA00001933"/>
    </source>
</evidence>
<dbReference type="EMBL" id="MPUH01000783">
    <property type="protein sequence ID" value="OMJ73968.1"/>
    <property type="molecule type" value="Genomic_DNA"/>
</dbReference>
<organism evidence="6 7">
    <name type="scientific">Stentor coeruleus</name>
    <dbReference type="NCBI Taxonomy" id="5963"/>
    <lineage>
        <taxon>Eukaryota</taxon>
        <taxon>Sar</taxon>
        <taxon>Alveolata</taxon>
        <taxon>Ciliophora</taxon>
        <taxon>Postciliodesmatophora</taxon>
        <taxon>Heterotrichea</taxon>
        <taxon>Heterotrichida</taxon>
        <taxon>Stentoridae</taxon>
        <taxon>Stentor</taxon>
    </lineage>
</organism>
<dbReference type="Proteomes" id="UP000187209">
    <property type="component" value="Unassembled WGS sequence"/>
</dbReference>
<evidence type="ECO:0000313" key="6">
    <source>
        <dbReference type="EMBL" id="OMJ73968.1"/>
    </source>
</evidence>
<protein>
    <recommendedName>
        <fullName evidence="5">Orn/DAP/Arg decarboxylase 2 N-terminal domain-containing protein</fullName>
    </recommendedName>
</protein>
<evidence type="ECO:0000259" key="5">
    <source>
        <dbReference type="Pfam" id="PF02784"/>
    </source>
</evidence>
<dbReference type="GO" id="GO:0004586">
    <property type="term" value="F:ornithine decarboxylase activity"/>
    <property type="evidence" value="ECO:0007669"/>
    <property type="project" value="TreeGrafter"/>
</dbReference>
<evidence type="ECO:0000256" key="3">
    <source>
        <dbReference type="ARBA" id="ARBA00022898"/>
    </source>
</evidence>
<dbReference type="CDD" id="cd00622">
    <property type="entry name" value="PLPDE_III_ODC"/>
    <property type="match status" value="1"/>
</dbReference>
<comment type="caution">
    <text evidence="6">The sequence shown here is derived from an EMBL/GenBank/DDBJ whole genome shotgun (WGS) entry which is preliminary data.</text>
</comment>
<gene>
    <name evidence="6" type="ORF">SteCoe_27212</name>
</gene>
<dbReference type="GO" id="GO:0005737">
    <property type="term" value="C:cytoplasm"/>
    <property type="evidence" value="ECO:0007669"/>
    <property type="project" value="TreeGrafter"/>
</dbReference>
<dbReference type="GO" id="GO:0033387">
    <property type="term" value="P:putrescine biosynthetic process from arginine, via ornithine"/>
    <property type="evidence" value="ECO:0007669"/>
    <property type="project" value="TreeGrafter"/>
</dbReference>
<dbReference type="PRINTS" id="PR01182">
    <property type="entry name" value="ORNDCRBXLASE"/>
</dbReference>
<dbReference type="SUPFAM" id="SSF51419">
    <property type="entry name" value="PLP-binding barrel"/>
    <property type="match status" value="1"/>
</dbReference>
<dbReference type="OrthoDB" id="287243at2759"/>
<keyword evidence="3" id="KW-0663">Pyridoxal phosphate</keyword>
<dbReference type="SUPFAM" id="SSF50621">
    <property type="entry name" value="Alanine racemase C-terminal domain-like"/>
    <property type="match status" value="1"/>
</dbReference>
<dbReference type="Gene3D" id="3.20.20.10">
    <property type="entry name" value="Alanine racemase"/>
    <property type="match status" value="1"/>
</dbReference>
<keyword evidence="4" id="KW-0456">Lyase</keyword>
<comment type="cofactor">
    <cofactor evidence="1">
        <name>pyridoxal 5'-phosphate</name>
        <dbReference type="ChEBI" id="CHEBI:597326"/>
    </cofactor>
</comment>
<accession>A0A1R2BB10</accession>
<dbReference type="Gene3D" id="2.40.37.10">
    <property type="entry name" value="Lyase, Ornithine Decarboxylase, Chain A, domain 1"/>
    <property type="match status" value="1"/>
</dbReference>
<dbReference type="FunFam" id="3.20.20.10:FF:000005">
    <property type="entry name" value="Ornithine decarboxylase"/>
    <property type="match status" value="1"/>
</dbReference>
<proteinExistence type="inferred from homology"/>
<dbReference type="PRINTS" id="PR01179">
    <property type="entry name" value="ODADCRBXLASE"/>
</dbReference>
<dbReference type="PANTHER" id="PTHR11482">
    <property type="entry name" value="ARGININE/DIAMINOPIMELATE/ORNITHINE DECARBOXYLASE"/>
    <property type="match status" value="1"/>
</dbReference>
<name>A0A1R2BB10_9CILI</name>
<dbReference type="InterPro" id="IPR000183">
    <property type="entry name" value="Orn/DAP/Arg_de-COase"/>
</dbReference>
<dbReference type="InterPro" id="IPR029066">
    <property type="entry name" value="PLP-binding_barrel"/>
</dbReference>
<reference evidence="6 7" key="1">
    <citation type="submission" date="2016-11" db="EMBL/GenBank/DDBJ databases">
        <title>The macronuclear genome of Stentor coeruleus: a giant cell with tiny introns.</title>
        <authorList>
            <person name="Slabodnick M."/>
            <person name="Ruby J.G."/>
            <person name="Reiff S.B."/>
            <person name="Swart E.C."/>
            <person name="Gosai S."/>
            <person name="Prabakaran S."/>
            <person name="Witkowska E."/>
            <person name="Larue G.E."/>
            <person name="Fisher S."/>
            <person name="Freeman R.M."/>
            <person name="Gunawardena J."/>
            <person name="Chu W."/>
            <person name="Stover N.A."/>
            <person name="Gregory B.D."/>
            <person name="Nowacki M."/>
            <person name="Derisi J."/>
            <person name="Roy S.W."/>
            <person name="Marshall W.F."/>
            <person name="Sood P."/>
        </authorList>
    </citation>
    <scope>NUCLEOTIDE SEQUENCE [LARGE SCALE GENOMIC DNA]</scope>
    <source>
        <strain evidence="6">WM001</strain>
    </source>
</reference>
<feature type="domain" description="Orn/DAP/Arg decarboxylase 2 N-terminal" evidence="5">
    <location>
        <begin position="29"/>
        <end position="271"/>
    </location>
</feature>
<sequence length="408" mass="45931">MSTLSKYNLIENLIEQEEDGESFFLGDLSQIQQLYNQWMEILPQVEPFYAIESNPNPQLLDHLSRLNIGFCCASAGELALATDLETPREKILYSNTCKGVSHLKYARDNGIRMMTFDNESEIFKIKQIIPDAEMIIRLSVEEFGSTYSLKEKFGVTLKDAKKLLQVCKNLAMNVIGVSFNVGSNCRNPDVFYDALRNCKSIFVYARDELDFNFSVIDIGGGFSSIDRESPTSPLLFEATANTIKDALDEFFPEASIGGSLRVLAAPGHYFSETLFTLAVNIISKKVLSHDLQVISIDENILQVEKIMYYINEGFYSVLRCCKSGLIKCKPSAIYTDGKIHILHDSLELVYKSIVWGPSYSEIDRLPGEIELPNLQVGDWIVFENFGAYTMSGASNFSGFSTTKIHWMN</sequence>
<evidence type="ECO:0000256" key="2">
    <source>
        <dbReference type="ARBA" id="ARBA00008872"/>
    </source>
</evidence>
<dbReference type="PANTHER" id="PTHR11482:SF6">
    <property type="entry name" value="ORNITHINE DECARBOXYLASE 1-RELATED"/>
    <property type="match status" value="1"/>
</dbReference>
<evidence type="ECO:0000313" key="7">
    <source>
        <dbReference type="Proteomes" id="UP000187209"/>
    </source>
</evidence>
<dbReference type="InterPro" id="IPR022644">
    <property type="entry name" value="De-COase2_N"/>
</dbReference>
<dbReference type="AlphaFoldDB" id="A0A1R2BB10"/>
<keyword evidence="7" id="KW-1185">Reference proteome</keyword>
<comment type="similarity">
    <text evidence="2">Belongs to the Orn/Lys/Arg decarboxylase class-II family.</text>
</comment>
<dbReference type="InterPro" id="IPR009006">
    <property type="entry name" value="Ala_racemase/Decarboxylase_C"/>
</dbReference>
<evidence type="ECO:0000256" key="4">
    <source>
        <dbReference type="ARBA" id="ARBA00023239"/>
    </source>
</evidence>